<dbReference type="RefSeq" id="WP_310838993.1">
    <property type="nucleotide sequence ID" value="NZ_JAVLSM010000024.1"/>
</dbReference>
<comment type="caution">
    <text evidence="1">The sequence shown here is derived from an EMBL/GenBank/DDBJ whole genome shotgun (WGS) entry which is preliminary data.</text>
</comment>
<name>A0AAE4GEL0_9BURK</name>
<proteinExistence type="predicted"/>
<protein>
    <submittedName>
        <fullName evidence="1">Uncharacterized protein</fullName>
    </submittedName>
</protein>
<reference evidence="1" key="1">
    <citation type="submission" date="2023-02" db="EMBL/GenBank/DDBJ databases">
        <title>Description of Herbaspirillum huttiense subsp. nephrolepsisexaltata and Herbaspirillum huttiense subsp. lycopersicon.</title>
        <authorList>
            <person name="Poudel M."/>
            <person name="Sharma A."/>
            <person name="Goss E."/>
            <person name="Tapia J.H."/>
            <person name="Harmon C.M."/>
            <person name="Jones J.B."/>
        </authorList>
    </citation>
    <scope>NUCLEOTIDE SEQUENCE</scope>
    <source>
        <strain evidence="1">NC40101</strain>
    </source>
</reference>
<gene>
    <name evidence="1" type="ORF">RJN63_27725</name>
</gene>
<organism evidence="1">
    <name type="scientific">Herbaspirillum huttiense subsp. nephrolepidis</name>
    <dbReference type="NCBI Taxonomy" id="3075126"/>
    <lineage>
        <taxon>Bacteria</taxon>
        <taxon>Pseudomonadati</taxon>
        <taxon>Pseudomonadota</taxon>
        <taxon>Betaproteobacteria</taxon>
        <taxon>Burkholderiales</taxon>
        <taxon>Oxalobacteraceae</taxon>
        <taxon>Herbaspirillum</taxon>
    </lineage>
</organism>
<evidence type="ECO:0000313" key="1">
    <source>
        <dbReference type="EMBL" id="MDT0340650.1"/>
    </source>
</evidence>
<dbReference type="EMBL" id="JAVRAA010000025">
    <property type="protein sequence ID" value="MDT0340650.1"/>
    <property type="molecule type" value="Genomic_DNA"/>
</dbReference>
<accession>A0AAE4GEL0</accession>
<sequence length="64" mass="7123">MLNYFASGKRVVYLTPGCGVHTVACECTTEGQAEKEAARLNQDQQNRQKAVEAELALLGRRRKN</sequence>
<dbReference type="AlphaFoldDB" id="A0AAE4GEL0"/>